<sequence>MTRTSPPDSHRGCGDHREQACRYLPLPPQHLLTSRQEFRLVLAGKFLVRRCIASTKSSRHAFPASCLLSSSFLVPTTPAFLCSPRPHRRPVTADPPSLSHLPLSRAVPPDRMISYCSADVGVRELSGAGGMGEGGLLHLPHLCLPLAGRGLGGRCECFVGVWRRLAWVRGEGGRGAGAREGRQALGGGSMVAPVANLVQTLAAATTTTTAATTPPPPPPSPPLIVHHYGHVHANGMLAPGGLDCSATTPGGVGAALRCGWRVVVGDA</sequence>
<evidence type="ECO:0000313" key="2">
    <source>
        <dbReference type="Proteomes" id="UP000324222"/>
    </source>
</evidence>
<protein>
    <submittedName>
        <fullName evidence="1">Uncharacterized protein</fullName>
    </submittedName>
</protein>
<evidence type="ECO:0000313" key="1">
    <source>
        <dbReference type="EMBL" id="MPC29915.1"/>
    </source>
</evidence>
<organism evidence="1 2">
    <name type="scientific">Portunus trituberculatus</name>
    <name type="common">Swimming crab</name>
    <name type="synonym">Neptunus trituberculatus</name>
    <dbReference type="NCBI Taxonomy" id="210409"/>
    <lineage>
        <taxon>Eukaryota</taxon>
        <taxon>Metazoa</taxon>
        <taxon>Ecdysozoa</taxon>
        <taxon>Arthropoda</taxon>
        <taxon>Crustacea</taxon>
        <taxon>Multicrustacea</taxon>
        <taxon>Malacostraca</taxon>
        <taxon>Eumalacostraca</taxon>
        <taxon>Eucarida</taxon>
        <taxon>Decapoda</taxon>
        <taxon>Pleocyemata</taxon>
        <taxon>Brachyura</taxon>
        <taxon>Eubrachyura</taxon>
        <taxon>Portunoidea</taxon>
        <taxon>Portunidae</taxon>
        <taxon>Portuninae</taxon>
        <taxon>Portunus</taxon>
    </lineage>
</organism>
<proteinExistence type="predicted"/>
<dbReference type="Proteomes" id="UP000324222">
    <property type="component" value="Unassembled WGS sequence"/>
</dbReference>
<accession>A0A5B7E9A4</accession>
<keyword evidence="2" id="KW-1185">Reference proteome</keyword>
<reference evidence="1 2" key="1">
    <citation type="submission" date="2019-05" db="EMBL/GenBank/DDBJ databases">
        <title>Another draft genome of Portunus trituberculatus and its Hox gene families provides insights of decapod evolution.</title>
        <authorList>
            <person name="Jeong J.-H."/>
            <person name="Song I."/>
            <person name="Kim S."/>
            <person name="Choi T."/>
            <person name="Kim D."/>
            <person name="Ryu S."/>
            <person name="Kim W."/>
        </authorList>
    </citation>
    <scope>NUCLEOTIDE SEQUENCE [LARGE SCALE GENOMIC DNA]</scope>
    <source>
        <tissue evidence="1">Muscle</tissue>
    </source>
</reference>
<gene>
    <name evidence="1" type="ORF">E2C01_023169</name>
</gene>
<name>A0A5B7E9A4_PORTR</name>
<dbReference type="EMBL" id="VSRR010002159">
    <property type="protein sequence ID" value="MPC29915.1"/>
    <property type="molecule type" value="Genomic_DNA"/>
</dbReference>
<comment type="caution">
    <text evidence="1">The sequence shown here is derived from an EMBL/GenBank/DDBJ whole genome shotgun (WGS) entry which is preliminary data.</text>
</comment>
<dbReference type="AlphaFoldDB" id="A0A5B7E9A4"/>